<proteinExistence type="predicted"/>
<organism evidence="2 3">
    <name type="scientific">Prevotella communis</name>
    <dbReference type="NCBI Taxonomy" id="2913614"/>
    <lineage>
        <taxon>Bacteria</taxon>
        <taxon>Pseudomonadati</taxon>
        <taxon>Bacteroidota</taxon>
        <taxon>Bacteroidia</taxon>
        <taxon>Bacteroidales</taxon>
        <taxon>Prevotellaceae</taxon>
        <taxon>Prevotella</taxon>
    </lineage>
</organism>
<comment type="caution">
    <text evidence="2">The sequence shown here is derived from an EMBL/GenBank/DDBJ whole genome shotgun (WGS) entry which is preliminary data.</text>
</comment>
<dbReference type="RefSeq" id="WP_091853556.1">
    <property type="nucleotide sequence ID" value="NZ_FNIW01000010.1"/>
</dbReference>
<feature type="domain" description="DUF6926" evidence="1">
    <location>
        <begin position="6"/>
        <end position="76"/>
    </location>
</feature>
<protein>
    <recommendedName>
        <fullName evidence="1">DUF6926 domain-containing protein</fullName>
    </recommendedName>
</protein>
<name>A0A1H0H0T8_9BACT</name>
<dbReference type="InterPro" id="IPR053839">
    <property type="entry name" value="DUF6926"/>
</dbReference>
<evidence type="ECO:0000313" key="2">
    <source>
        <dbReference type="EMBL" id="SDO12551.1"/>
    </source>
</evidence>
<gene>
    <name evidence="2" type="ORF">SAMN04487900_11058</name>
</gene>
<dbReference type="Pfam" id="PF21977">
    <property type="entry name" value="DUF6926"/>
    <property type="match status" value="1"/>
</dbReference>
<dbReference type="EMBL" id="FNIW01000010">
    <property type="protein sequence ID" value="SDO12551.1"/>
    <property type="molecule type" value="Genomic_DNA"/>
</dbReference>
<dbReference type="OrthoDB" id="1044050at2"/>
<evidence type="ECO:0000259" key="1">
    <source>
        <dbReference type="Pfam" id="PF21977"/>
    </source>
</evidence>
<accession>A0A1H0H0T8</accession>
<reference evidence="3" key="1">
    <citation type="submission" date="2016-10" db="EMBL/GenBank/DDBJ databases">
        <authorList>
            <person name="de Groot N.N."/>
        </authorList>
    </citation>
    <scope>NUCLEOTIDE SEQUENCE [LARGE SCALE GENOMIC DNA]</scope>
    <source>
        <strain evidence="3">BP1-145</strain>
    </source>
</reference>
<dbReference type="Proteomes" id="UP000199134">
    <property type="component" value="Unassembled WGS sequence"/>
</dbReference>
<dbReference type="AlphaFoldDB" id="A0A1H0H0T8"/>
<evidence type="ECO:0000313" key="3">
    <source>
        <dbReference type="Proteomes" id="UP000199134"/>
    </source>
</evidence>
<sequence>MELIGTYKIPEYAICAIEYGDYSGISDEDEQEIKNFLIREFPNGYVVDWHTNEPEHEPYFSPVPEFGLPTNVVDADFYKP</sequence>